<dbReference type="Proteomes" id="UP000054630">
    <property type="component" value="Unassembled WGS sequence"/>
</dbReference>
<protein>
    <submittedName>
        <fullName evidence="2">Uncharacterized protein</fullName>
    </submittedName>
</protein>
<comment type="caution">
    <text evidence="2">The sequence shown here is derived from an EMBL/GenBank/DDBJ whole genome shotgun (WGS) entry which is preliminary data.</text>
</comment>
<accession>A0A0V0RP57</accession>
<evidence type="ECO:0000313" key="3">
    <source>
        <dbReference type="Proteomes" id="UP000054630"/>
    </source>
</evidence>
<feature type="compositionally biased region" description="Polar residues" evidence="1">
    <location>
        <begin position="32"/>
        <end position="42"/>
    </location>
</feature>
<keyword evidence="3" id="KW-1185">Reference proteome</keyword>
<reference evidence="2 3" key="1">
    <citation type="submission" date="2015-01" db="EMBL/GenBank/DDBJ databases">
        <title>Evolution of Trichinella species and genotypes.</title>
        <authorList>
            <person name="Korhonen P.K."/>
            <person name="Edoardo P."/>
            <person name="Giuseppe L.R."/>
            <person name="Gasser R.B."/>
        </authorList>
    </citation>
    <scope>NUCLEOTIDE SEQUENCE [LARGE SCALE GENOMIC DNA]</scope>
    <source>
        <strain evidence="2">ISS37</strain>
    </source>
</reference>
<dbReference type="AlphaFoldDB" id="A0A0V0RP57"/>
<dbReference type="EMBL" id="JYDL01000111">
    <property type="protein sequence ID" value="KRX16252.1"/>
    <property type="molecule type" value="Genomic_DNA"/>
</dbReference>
<evidence type="ECO:0000256" key="1">
    <source>
        <dbReference type="SAM" id="MobiDB-lite"/>
    </source>
</evidence>
<feature type="region of interest" description="Disordered" evidence="1">
    <location>
        <begin position="29"/>
        <end position="91"/>
    </location>
</feature>
<gene>
    <name evidence="2" type="ORF">T07_5831</name>
</gene>
<dbReference type="OrthoDB" id="10407458at2759"/>
<proteinExistence type="predicted"/>
<organism evidence="2 3">
    <name type="scientific">Trichinella nelsoni</name>
    <dbReference type="NCBI Taxonomy" id="6336"/>
    <lineage>
        <taxon>Eukaryota</taxon>
        <taxon>Metazoa</taxon>
        <taxon>Ecdysozoa</taxon>
        <taxon>Nematoda</taxon>
        <taxon>Enoplea</taxon>
        <taxon>Dorylaimia</taxon>
        <taxon>Trichinellida</taxon>
        <taxon>Trichinellidae</taxon>
        <taxon>Trichinella</taxon>
    </lineage>
</organism>
<evidence type="ECO:0000313" key="2">
    <source>
        <dbReference type="EMBL" id="KRX16252.1"/>
    </source>
</evidence>
<name>A0A0V0RP57_9BILA</name>
<sequence>MQPTTPPATITDIITTNVHETWSRAGEKRAQLLSSSKMSTSFRLERKSQTDAPSIARSTEGQQQTPTIVHDDRVKSIPRSQTTSNLGARARTVKNCGDCKSSYKDENK</sequence>
<feature type="compositionally biased region" description="Polar residues" evidence="1">
    <location>
        <begin position="50"/>
        <end position="67"/>
    </location>
</feature>